<feature type="transmembrane region" description="Helical" evidence="1">
    <location>
        <begin position="173"/>
        <end position="194"/>
    </location>
</feature>
<feature type="transmembrane region" description="Helical" evidence="1">
    <location>
        <begin position="131"/>
        <end position="152"/>
    </location>
</feature>
<sequence length="309" mass="35048">MLEDFLYEIIPVIGFAMCASSSFILIVMRKATCAFQTMQYFAVVDLIAGMATIYSGFHGVVITIYGNTGEISSFYLNWKVICVLALLSCGSLIPAFTFPFENMHNSSVHIPSLCRFDEVVGSEYYLAHVLAMQWVPIAGVGLLALTLIIYAVRQTRQKWSYNWSENNSHTKQLFATAFLRCFLAGVSVHVPLLFVSRSPKGSEMETLKDFLIRLSYYIIVPILQPLWYVFIMPEFHTNISMLFNQYSYNTERKWQSADDPPREPHHVDIHGDVNPFGSWYSTTGNIAGEAGVPVVGNERSISFYYENEK</sequence>
<name>A0A1I7XDN5_HETBA</name>
<dbReference type="Proteomes" id="UP000095283">
    <property type="component" value="Unplaced"/>
</dbReference>
<protein>
    <submittedName>
        <fullName evidence="3">G_PROTEIN_RECEP_F1_2 domain-containing protein</fullName>
    </submittedName>
</protein>
<accession>A0A1I7XDN5</accession>
<keyword evidence="1" id="KW-1133">Transmembrane helix</keyword>
<evidence type="ECO:0000256" key="1">
    <source>
        <dbReference type="SAM" id="Phobius"/>
    </source>
</evidence>
<feature type="transmembrane region" description="Helical" evidence="1">
    <location>
        <begin position="40"/>
        <end position="64"/>
    </location>
</feature>
<reference evidence="3" key="1">
    <citation type="submission" date="2016-11" db="UniProtKB">
        <authorList>
            <consortium name="WormBaseParasite"/>
        </authorList>
    </citation>
    <scope>IDENTIFICATION</scope>
</reference>
<feature type="transmembrane region" description="Helical" evidence="1">
    <location>
        <begin position="5"/>
        <end position="28"/>
    </location>
</feature>
<organism evidence="2 3">
    <name type="scientific">Heterorhabditis bacteriophora</name>
    <name type="common">Entomopathogenic nematode worm</name>
    <dbReference type="NCBI Taxonomy" id="37862"/>
    <lineage>
        <taxon>Eukaryota</taxon>
        <taxon>Metazoa</taxon>
        <taxon>Ecdysozoa</taxon>
        <taxon>Nematoda</taxon>
        <taxon>Chromadorea</taxon>
        <taxon>Rhabditida</taxon>
        <taxon>Rhabditina</taxon>
        <taxon>Rhabditomorpha</taxon>
        <taxon>Strongyloidea</taxon>
        <taxon>Heterorhabditidae</taxon>
        <taxon>Heterorhabditis</taxon>
    </lineage>
</organism>
<keyword evidence="1" id="KW-0812">Transmembrane</keyword>
<dbReference type="AlphaFoldDB" id="A0A1I7XDN5"/>
<evidence type="ECO:0000313" key="2">
    <source>
        <dbReference type="Proteomes" id="UP000095283"/>
    </source>
</evidence>
<proteinExistence type="predicted"/>
<dbReference type="WBParaSite" id="Hba_15759">
    <property type="protein sequence ID" value="Hba_15759"/>
    <property type="gene ID" value="Hba_15759"/>
</dbReference>
<keyword evidence="2" id="KW-1185">Reference proteome</keyword>
<evidence type="ECO:0000313" key="3">
    <source>
        <dbReference type="WBParaSite" id="Hba_15759"/>
    </source>
</evidence>
<keyword evidence="1" id="KW-0472">Membrane</keyword>
<feature type="transmembrane region" description="Helical" evidence="1">
    <location>
        <begin position="76"/>
        <end position="98"/>
    </location>
</feature>
<feature type="transmembrane region" description="Helical" evidence="1">
    <location>
        <begin position="214"/>
        <end position="231"/>
    </location>
</feature>